<dbReference type="CDD" id="cd14847">
    <property type="entry name" value="DD-carboxypeptidase_like"/>
    <property type="match status" value="1"/>
</dbReference>
<evidence type="ECO:0000313" key="2">
    <source>
        <dbReference type="EMBL" id="OCH76116.1"/>
    </source>
</evidence>
<dbReference type="SUPFAM" id="SSF55166">
    <property type="entry name" value="Hedgehog/DD-peptidase"/>
    <property type="match status" value="1"/>
</dbReference>
<sequence length="227" mass="25564">MTPEQLTGQTDTHLTEVLIGNKPFQVHRDIVRDLLDLKSAALKAGFDLCIASGFRNFERQAAIWNSKMAGEKPILDANSQAIDPSVLNEELKIRAILRWSALPGASRHHWGTDFDVYDALSLPQGTQLKLEPWEYLTGHQARFYQWLSSNLNLFGFYFPYHQDQGGVAPEPWHISHVEQSQNCLSALSVNILREQLEGQSINGANCLSNLLNDLYTQYITNVTPVEA</sequence>
<dbReference type="RefSeq" id="WP_017038386.1">
    <property type="nucleotide sequence ID" value="NZ_JBNGCH010000478.1"/>
</dbReference>
<dbReference type="InterPro" id="IPR052179">
    <property type="entry name" value="DD-CPase-like"/>
</dbReference>
<dbReference type="AlphaFoldDB" id="A0A1B9QYY1"/>
<dbReference type="Proteomes" id="UP000093173">
    <property type="component" value="Unassembled WGS sequence"/>
</dbReference>
<gene>
    <name evidence="2" type="ORF">A6E14_09795</name>
</gene>
<feature type="domain" description="D-alanyl-D-alanine carboxypeptidase-like core" evidence="1">
    <location>
        <begin position="25"/>
        <end position="177"/>
    </location>
</feature>
<evidence type="ECO:0000259" key="1">
    <source>
        <dbReference type="Pfam" id="PF02557"/>
    </source>
</evidence>
<proteinExistence type="predicted"/>
<dbReference type="PANTHER" id="PTHR34385:SF1">
    <property type="entry name" value="PEPTIDOGLYCAN L-ALANYL-D-GLUTAMATE ENDOPEPTIDASE CWLK"/>
    <property type="match status" value="1"/>
</dbReference>
<organism evidence="2 3">
    <name type="scientific">Vibrio genomosp. F10</name>
    <dbReference type="NCBI Taxonomy" id="723171"/>
    <lineage>
        <taxon>Bacteria</taxon>
        <taxon>Pseudomonadati</taxon>
        <taxon>Pseudomonadota</taxon>
        <taxon>Gammaproteobacteria</taxon>
        <taxon>Vibrionales</taxon>
        <taxon>Vibrionaceae</taxon>
        <taxon>Vibrio</taxon>
    </lineage>
</organism>
<dbReference type="GO" id="GO:0006508">
    <property type="term" value="P:proteolysis"/>
    <property type="evidence" value="ECO:0007669"/>
    <property type="project" value="InterPro"/>
</dbReference>
<dbReference type="InterPro" id="IPR009045">
    <property type="entry name" value="Zn_M74/Hedgehog-like"/>
</dbReference>
<keyword evidence="3" id="KW-1185">Reference proteome</keyword>
<dbReference type="InterPro" id="IPR003709">
    <property type="entry name" value="VanY-like_core_dom"/>
</dbReference>
<dbReference type="Pfam" id="PF02557">
    <property type="entry name" value="VanY"/>
    <property type="match status" value="1"/>
</dbReference>
<reference evidence="3" key="1">
    <citation type="submission" date="2016-06" db="EMBL/GenBank/DDBJ databases">
        <authorList>
            <person name="Hehemann J.-H."/>
            <person name="Arevalo P."/>
            <person name="Datta M.S."/>
            <person name="Polz M.F."/>
        </authorList>
    </citation>
    <scope>NUCLEOTIDE SEQUENCE [LARGE SCALE GENOMIC DNA]</scope>
    <source>
        <strain evidence="3">9CSC122</strain>
    </source>
</reference>
<comment type="caution">
    <text evidence="2">The sequence shown here is derived from an EMBL/GenBank/DDBJ whole genome shotgun (WGS) entry which is preliminary data.</text>
</comment>
<protein>
    <submittedName>
        <fullName evidence="2">Peptidase M15</fullName>
    </submittedName>
</protein>
<dbReference type="Gene3D" id="3.30.1380.10">
    <property type="match status" value="1"/>
</dbReference>
<dbReference type="PANTHER" id="PTHR34385">
    <property type="entry name" value="D-ALANYL-D-ALANINE CARBOXYPEPTIDASE"/>
    <property type="match status" value="1"/>
</dbReference>
<evidence type="ECO:0000313" key="3">
    <source>
        <dbReference type="Proteomes" id="UP000093173"/>
    </source>
</evidence>
<dbReference type="EMBL" id="MAJZ01000478">
    <property type="protein sequence ID" value="OCH76116.1"/>
    <property type="molecule type" value="Genomic_DNA"/>
</dbReference>
<accession>A0A1B9QYY1</accession>
<dbReference type="GO" id="GO:0008233">
    <property type="term" value="F:peptidase activity"/>
    <property type="evidence" value="ECO:0007669"/>
    <property type="project" value="InterPro"/>
</dbReference>
<name>A0A1B9QYY1_9VIBR</name>